<organism evidence="1 2">
    <name type="scientific">Colletotrichum navitas</name>
    <dbReference type="NCBI Taxonomy" id="681940"/>
    <lineage>
        <taxon>Eukaryota</taxon>
        <taxon>Fungi</taxon>
        <taxon>Dikarya</taxon>
        <taxon>Ascomycota</taxon>
        <taxon>Pezizomycotina</taxon>
        <taxon>Sordariomycetes</taxon>
        <taxon>Hypocreomycetidae</taxon>
        <taxon>Glomerellales</taxon>
        <taxon>Glomerellaceae</taxon>
        <taxon>Colletotrichum</taxon>
        <taxon>Colletotrichum graminicola species complex</taxon>
    </lineage>
</organism>
<comment type="caution">
    <text evidence="1">The sequence shown here is derived from an EMBL/GenBank/DDBJ whole genome shotgun (WGS) entry which is preliminary data.</text>
</comment>
<protein>
    <submittedName>
        <fullName evidence="1">Uncharacterized protein</fullName>
    </submittedName>
</protein>
<reference evidence="1" key="1">
    <citation type="submission" date="2021-06" db="EMBL/GenBank/DDBJ databases">
        <title>Comparative genomics, transcriptomics and evolutionary studies reveal genomic signatures of adaptation to plant cell wall in hemibiotrophic fungi.</title>
        <authorList>
            <consortium name="DOE Joint Genome Institute"/>
            <person name="Baroncelli R."/>
            <person name="Diaz J.F."/>
            <person name="Benocci T."/>
            <person name="Peng M."/>
            <person name="Battaglia E."/>
            <person name="Haridas S."/>
            <person name="Andreopoulos W."/>
            <person name="Labutti K."/>
            <person name="Pangilinan J."/>
            <person name="Floch G.L."/>
            <person name="Makela M.R."/>
            <person name="Henrissat B."/>
            <person name="Grigoriev I.V."/>
            <person name="Crouch J.A."/>
            <person name="De Vries R.P."/>
            <person name="Sukno S.A."/>
            <person name="Thon M.R."/>
        </authorList>
    </citation>
    <scope>NUCLEOTIDE SEQUENCE</scope>
    <source>
        <strain evidence="1">CBS 125086</strain>
    </source>
</reference>
<keyword evidence="2" id="KW-1185">Reference proteome</keyword>
<sequence length="278" mass="31456">MFRRKKKPAREPPEVFGYDRDALVSLVKRHYQLLVDMGHLHPEAVQAPPEPAGWSDAELNVDALRALGRSETVIDLLRHLPYPQAGPPSSDAADDDAIVYYETMVRSYLRNKWQPEQDEDPNWHQLPFAMLGLGPFDKPVPPHIVSLTHEEAEVGVIWVIDTERGCVYPQGDDYYLYDDAPPEAEEDKPWLGAKALSFKTFFDKMHHEISSLKLVPAPAAGNFGAAICAPKDAEAKAIKSLYREYGWPDAFRKEEFLRAAVPARAAIKNDQYDWSDED</sequence>
<dbReference type="RefSeq" id="XP_060410757.1">
    <property type="nucleotide sequence ID" value="XM_060555424.1"/>
</dbReference>
<accession>A0AAD8PRZ5</accession>
<evidence type="ECO:0000313" key="2">
    <source>
        <dbReference type="Proteomes" id="UP001230504"/>
    </source>
</evidence>
<dbReference type="AlphaFoldDB" id="A0AAD8PRZ5"/>
<dbReference type="Proteomes" id="UP001230504">
    <property type="component" value="Unassembled WGS sequence"/>
</dbReference>
<proteinExistence type="predicted"/>
<dbReference type="EMBL" id="JAHLJV010000063">
    <property type="protein sequence ID" value="KAK1579649.1"/>
    <property type="molecule type" value="Genomic_DNA"/>
</dbReference>
<gene>
    <name evidence="1" type="ORF">LY79DRAFT_522138</name>
</gene>
<name>A0AAD8PRZ5_9PEZI</name>
<dbReference type="GeneID" id="85439664"/>
<evidence type="ECO:0000313" key="1">
    <source>
        <dbReference type="EMBL" id="KAK1579649.1"/>
    </source>
</evidence>